<dbReference type="Gene3D" id="3.20.20.70">
    <property type="entry name" value="Aldolase class I"/>
    <property type="match status" value="1"/>
</dbReference>
<comment type="subunit">
    <text evidence="3">Homotrimer.</text>
</comment>
<dbReference type="RefSeq" id="WP_003375410.1">
    <property type="nucleotide sequence ID" value="NZ_ACSJ01000007.1"/>
</dbReference>
<evidence type="ECO:0000256" key="2">
    <source>
        <dbReference type="ARBA" id="ARBA00006906"/>
    </source>
</evidence>
<dbReference type="NCBIfam" id="TIGR01182">
    <property type="entry name" value="eda"/>
    <property type="match status" value="1"/>
</dbReference>
<dbReference type="EC" id="4.1.3.16" evidence="6"/>
<dbReference type="GO" id="GO:0008700">
    <property type="term" value="F:(R,S)-4-hydroxy-2-oxoglutarate aldolase activity"/>
    <property type="evidence" value="ECO:0007669"/>
    <property type="project" value="UniProtKB-EC"/>
</dbReference>
<dbReference type="Pfam" id="PF01081">
    <property type="entry name" value="Aldolase"/>
    <property type="match status" value="1"/>
</dbReference>
<dbReference type="AlphaFoldDB" id="A0A9P2G6M0"/>
<name>A0A9P2G6M0_CLOBO</name>
<keyword evidence="5" id="KW-0119">Carbohydrate metabolism</keyword>
<comment type="similarity">
    <text evidence="2">Belongs to the KHG/KDPG aldolase family.</text>
</comment>
<accession>A0A9P2G6M0</accession>
<gene>
    <name evidence="6" type="ORF">CLG_B1497</name>
</gene>
<evidence type="ECO:0000313" key="7">
    <source>
        <dbReference type="Proteomes" id="UP000006160"/>
    </source>
</evidence>
<reference evidence="6 7" key="1">
    <citation type="submission" date="2009-10" db="EMBL/GenBank/DDBJ databases">
        <authorList>
            <person name="Shrivastava S."/>
            <person name="Brinkac L.B."/>
            <person name="Brown J.L."/>
            <person name="Bruce D.B."/>
            <person name="Detter C."/>
            <person name="Green L.D."/>
            <person name="Munk C.A."/>
            <person name="Rogers Y.C."/>
            <person name="Tapia R."/>
            <person name="Saunders E.S."/>
            <person name="Sims D.R."/>
            <person name="Smith L.A."/>
            <person name="Smith T.J."/>
            <person name="Sutton G."/>
            <person name="Brettin T."/>
        </authorList>
    </citation>
    <scope>NUCLEOTIDE SEQUENCE [LARGE SCALE GENOMIC DNA]</scope>
    <source>
        <strain evidence="7">D str. 1873</strain>
    </source>
</reference>
<evidence type="ECO:0000256" key="3">
    <source>
        <dbReference type="ARBA" id="ARBA00011233"/>
    </source>
</evidence>
<dbReference type="PANTHER" id="PTHR30246">
    <property type="entry name" value="2-KETO-3-DEOXY-6-PHOSPHOGLUCONATE ALDOLASE"/>
    <property type="match status" value="1"/>
</dbReference>
<dbReference type="InterPro" id="IPR000887">
    <property type="entry name" value="Aldlse_KDPG_KHG"/>
</dbReference>
<dbReference type="InterPro" id="IPR013785">
    <property type="entry name" value="Aldolase_TIM"/>
</dbReference>
<dbReference type="CDD" id="cd00452">
    <property type="entry name" value="KDPG_aldolase"/>
    <property type="match status" value="1"/>
</dbReference>
<dbReference type="PANTHER" id="PTHR30246:SF1">
    <property type="entry name" value="2-DEHYDRO-3-DEOXY-6-PHOSPHOGALACTONATE ALDOLASE-RELATED"/>
    <property type="match status" value="1"/>
</dbReference>
<dbReference type="EMBL" id="ACSJ01000007">
    <property type="protein sequence ID" value="EES90891.1"/>
    <property type="molecule type" value="Genomic_DNA"/>
</dbReference>
<evidence type="ECO:0000313" key="6">
    <source>
        <dbReference type="EMBL" id="EES90891.1"/>
    </source>
</evidence>
<evidence type="ECO:0000256" key="1">
    <source>
        <dbReference type="ARBA" id="ARBA00004761"/>
    </source>
</evidence>
<sequence length="214" mass="22983">MIKKIDILERIVDIGVVAVIRANSKKEAIKISESCIEGGIPAIEVTFTVKDADKVIRELKDKFPSNKLIVGAGTVLDSETARVAILNGAEYIVSPSFDLETAKLCNRYQIPYMAGCMTITEIIRAMEAGVDIVKLFPGSAYGPSIIKAIKDPIPQVPIMPTGGVSLDNVKEWIKNGCVAVGVGGSLTSGAKTGNYKLITETAKKFVEEVKQARN</sequence>
<comment type="pathway">
    <text evidence="1">Carbohydrate acid metabolism.</text>
</comment>
<dbReference type="Proteomes" id="UP000006160">
    <property type="component" value="Unassembled WGS sequence"/>
</dbReference>
<dbReference type="GO" id="GO:0008675">
    <property type="term" value="F:2-dehydro-3-deoxy-phosphogluconate aldolase activity"/>
    <property type="evidence" value="ECO:0007669"/>
    <property type="project" value="UniProtKB-EC"/>
</dbReference>
<comment type="caution">
    <text evidence="6">The sequence shown here is derived from an EMBL/GenBank/DDBJ whole genome shotgun (WGS) entry which is preliminary data.</text>
</comment>
<keyword evidence="4 6" id="KW-0456">Lyase</keyword>
<evidence type="ECO:0000256" key="5">
    <source>
        <dbReference type="ARBA" id="ARBA00023277"/>
    </source>
</evidence>
<proteinExistence type="inferred from homology"/>
<protein>
    <submittedName>
        <fullName evidence="6">Khg/kdpg aldolase</fullName>
        <ecNumber evidence="6">4.1.2.14</ecNumber>
        <ecNumber evidence="6">4.1.3.16</ecNumber>
    </submittedName>
</protein>
<dbReference type="SUPFAM" id="SSF51569">
    <property type="entry name" value="Aldolase"/>
    <property type="match status" value="1"/>
</dbReference>
<evidence type="ECO:0000256" key="4">
    <source>
        <dbReference type="ARBA" id="ARBA00023239"/>
    </source>
</evidence>
<organism evidence="6 7">
    <name type="scientific">Clostridium botulinum D str. 1873</name>
    <dbReference type="NCBI Taxonomy" id="592027"/>
    <lineage>
        <taxon>Bacteria</taxon>
        <taxon>Bacillati</taxon>
        <taxon>Bacillota</taxon>
        <taxon>Clostridia</taxon>
        <taxon>Eubacteriales</taxon>
        <taxon>Clostridiaceae</taxon>
        <taxon>Clostridium</taxon>
    </lineage>
</organism>
<dbReference type="NCBIfam" id="NF005119">
    <property type="entry name" value="PRK06552.1"/>
    <property type="match status" value="1"/>
</dbReference>
<dbReference type="EC" id="4.1.2.14" evidence="6"/>